<comment type="similarity">
    <text evidence="3 14">Belongs to the glycosyl hydrolase 13 family.</text>
</comment>
<dbReference type="EMBL" id="JAJNDB010000004">
    <property type="protein sequence ID" value="MCD2195510.1"/>
    <property type="molecule type" value="Genomic_DNA"/>
</dbReference>
<dbReference type="InterPro" id="IPR014756">
    <property type="entry name" value="Ig_E-set"/>
</dbReference>
<sequence length="587" mass="62828">MTTAGSGGLGTDGTFAVWAPAAGSVAVVVDGTAHPMTREDTGWWRAHVDGAGHGSDYAYALDGADPLPDPRSRWQPAGVHAASRVWDPATAPAHHDSAWTGRGLPGAVIYELHVGTFTPGGTFDAAAERLDHLAELGITHVEVLPVNAFDGTRGWGYDGVLWFAVTENYGGPDGFRRFVAACHERGLAVVLDVVYNHLGPSGAYLDRFGPYFLGTNVWGPSLNLDGAGSDTVRAYILENLAMWFTDFGVDALRLDAVHALRDSRATHLLEEMAVTADGLAVGLGRPCTLIAESDLNDPRLVTPRAAGGYGLDAQWCDDVHHSLHSTLTGETQGYYVDFGGLDTLAAVLREAFVHAGTWSSFRGRTHGRPVDLARTPGYRFLAYLQDHDQVGNRAAGDRLSATCSPELLACGAALVLCSPFTPMLFMGEEWGASTPWAFFVGFDDPVLAEAVRTGRAEEFAEHGWGAAEVPDPTDPRTFERSRLDWSEPDEGQHAWLLEVYRSLIALRRAEPELADPRLDRVHCDADPGSRTLVLHRGNVRLVVNLAAAERTVAVDGAHECLAAPLGAGVSEAAVTLAPESFAVVRVG</sequence>
<dbReference type="Gene3D" id="2.60.40.10">
    <property type="entry name" value="Immunoglobulins"/>
    <property type="match status" value="1"/>
</dbReference>
<dbReference type="InterPro" id="IPR012768">
    <property type="entry name" value="Trehalose_TreZ"/>
</dbReference>
<reference evidence="16 17" key="1">
    <citation type="submission" date="2021-11" db="EMBL/GenBank/DDBJ databases">
        <title>Draft genome sequence of Actinomycetospora sp. SF1 isolated from the rhizosphere soil.</title>
        <authorList>
            <person name="Duangmal K."/>
            <person name="Chantavorakit T."/>
        </authorList>
    </citation>
    <scope>NUCLEOTIDE SEQUENCE [LARGE SCALE GENOMIC DNA]</scope>
    <source>
        <strain evidence="16 17">TBRC 5722</strain>
    </source>
</reference>
<dbReference type="SUPFAM" id="SSF81296">
    <property type="entry name" value="E set domains"/>
    <property type="match status" value="1"/>
</dbReference>
<dbReference type="Gene3D" id="1.10.10.760">
    <property type="entry name" value="E-set domains of sugar-utilizing enzymes"/>
    <property type="match status" value="1"/>
</dbReference>
<evidence type="ECO:0000256" key="8">
    <source>
        <dbReference type="ARBA" id="ARBA00023277"/>
    </source>
</evidence>
<dbReference type="Pfam" id="PF11941">
    <property type="entry name" value="DUF3459"/>
    <property type="match status" value="1"/>
</dbReference>
<evidence type="ECO:0000256" key="1">
    <source>
        <dbReference type="ARBA" id="ARBA00004496"/>
    </source>
</evidence>
<dbReference type="PIRSF" id="PIRSF006337">
    <property type="entry name" value="Trehalose_TreZ"/>
    <property type="match status" value="1"/>
</dbReference>
<evidence type="ECO:0000256" key="7">
    <source>
        <dbReference type="ARBA" id="ARBA00022801"/>
    </source>
</evidence>
<comment type="subcellular location">
    <subcellularLocation>
        <location evidence="1">Cytoplasm</location>
    </subcellularLocation>
</comment>
<evidence type="ECO:0000256" key="13">
    <source>
        <dbReference type="NCBIfam" id="TIGR02402"/>
    </source>
</evidence>
<evidence type="ECO:0000256" key="9">
    <source>
        <dbReference type="ARBA" id="ARBA00023295"/>
    </source>
</evidence>
<comment type="caution">
    <text evidence="16">The sequence shown here is derived from an EMBL/GenBank/DDBJ whole genome shotgun (WGS) entry which is preliminary data.</text>
</comment>
<evidence type="ECO:0000313" key="17">
    <source>
        <dbReference type="Proteomes" id="UP001199469"/>
    </source>
</evidence>
<dbReference type="InterPro" id="IPR004193">
    <property type="entry name" value="Glyco_hydro_13_N"/>
</dbReference>
<comment type="pathway">
    <text evidence="2 14">Glycan biosynthesis; trehalose biosynthesis.</text>
</comment>
<evidence type="ECO:0000256" key="2">
    <source>
        <dbReference type="ARBA" id="ARBA00005199"/>
    </source>
</evidence>
<keyword evidence="8" id="KW-0119">Carbohydrate metabolism</keyword>
<name>A0ABS8PB70_9PSEU</name>
<dbReference type="InterPro" id="IPR006047">
    <property type="entry name" value="GH13_cat_dom"/>
</dbReference>
<evidence type="ECO:0000256" key="3">
    <source>
        <dbReference type="ARBA" id="ARBA00008061"/>
    </source>
</evidence>
<dbReference type="CDD" id="cd11325">
    <property type="entry name" value="AmyAc_GTHase"/>
    <property type="match status" value="1"/>
</dbReference>
<keyword evidence="9 14" id="KW-0326">Glycosidase</keyword>
<dbReference type="Pfam" id="PF02922">
    <property type="entry name" value="CBM_48"/>
    <property type="match status" value="1"/>
</dbReference>
<dbReference type="SUPFAM" id="SSF51445">
    <property type="entry name" value="(Trans)glycosidases"/>
    <property type="match status" value="1"/>
</dbReference>
<dbReference type="EC" id="3.2.1.141" evidence="4 13"/>
<evidence type="ECO:0000256" key="6">
    <source>
        <dbReference type="ARBA" id="ARBA00022490"/>
    </source>
</evidence>
<dbReference type="Proteomes" id="UP001199469">
    <property type="component" value="Unassembled WGS sequence"/>
</dbReference>
<gene>
    <name evidence="16" type="primary">treZ</name>
    <name evidence="16" type="ORF">LQ327_19255</name>
</gene>
<evidence type="ECO:0000313" key="16">
    <source>
        <dbReference type="EMBL" id="MCD2195510.1"/>
    </source>
</evidence>
<dbReference type="Pfam" id="PF00128">
    <property type="entry name" value="Alpha-amylase"/>
    <property type="match status" value="1"/>
</dbReference>
<evidence type="ECO:0000256" key="5">
    <source>
        <dbReference type="ARBA" id="ARBA00015938"/>
    </source>
</evidence>
<dbReference type="SMART" id="SM00642">
    <property type="entry name" value="Aamy"/>
    <property type="match status" value="1"/>
</dbReference>
<dbReference type="NCBIfam" id="TIGR02402">
    <property type="entry name" value="trehalose_TreZ"/>
    <property type="match status" value="1"/>
</dbReference>
<accession>A0ABS8PB70</accession>
<dbReference type="PANTHER" id="PTHR43651">
    <property type="entry name" value="1,4-ALPHA-GLUCAN-BRANCHING ENZYME"/>
    <property type="match status" value="1"/>
</dbReference>
<keyword evidence="7 14" id="KW-0378">Hydrolase</keyword>
<evidence type="ECO:0000256" key="11">
    <source>
        <dbReference type="ARBA" id="ARBA00033284"/>
    </source>
</evidence>
<keyword evidence="6" id="KW-0963">Cytoplasm</keyword>
<dbReference type="InterPro" id="IPR022567">
    <property type="entry name" value="DUF3459"/>
</dbReference>
<comment type="catalytic activity">
    <reaction evidence="12 14">
        <text>hydrolysis of (1-&gt;4)-alpha-D-glucosidic linkage in 4-alpha-D-[(1-&gt;4)-alpha-D-glucanosyl]n trehalose to yield trehalose and (1-&gt;4)-alpha-D-glucan.</text>
        <dbReference type="EC" id="3.2.1.141"/>
    </reaction>
</comment>
<dbReference type="CDD" id="cd02853">
    <property type="entry name" value="E_set_MTHase_like_N"/>
    <property type="match status" value="1"/>
</dbReference>
<dbReference type="PANTHER" id="PTHR43651:SF11">
    <property type="entry name" value="MALTO-OLIGOSYLTREHALOSE TREHALOHYDROLASE"/>
    <property type="match status" value="1"/>
</dbReference>
<evidence type="ECO:0000256" key="10">
    <source>
        <dbReference type="ARBA" id="ARBA00032057"/>
    </source>
</evidence>
<keyword evidence="17" id="KW-1185">Reference proteome</keyword>
<feature type="domain" description="Glycosyl hydrolase family 13 catalytic" evidence="15">
    <location>
        <begin position="111"/>
        <end position="507"/>
    </location>
</feature>
<evidence type="ECO:0000259" key="15">
    <source>
        <dbReference type="SMART" id="SM00642"/>
    </source>
</evidence>
<evidence type="ECO:0000256" key="14">
    <source>
        <dbReference type="PIRNR" id="PIRNR006337"/>
    </source>
</evidence>
<evidence type="ECO:0000256" key="12">
    <source>
        <dbReference type="ARBA" id="ARBA00034013"/>
    </source>
</evidence>
<evidence type="ECO:0000256" key="4">
    <source>
        <dbReference type="ARBA" id="ARBA00012268"/>
    </source>
</evidence>
<dbReference type="RefSeq" id="WP_230736672.1">
    <property type="nucleotide sequence ID" value="NZ_JAJNDB010000004.1"/>
</dbReference>
<proteinExistence type="inferred from homology"/>
<dbReference type="InterPro" id="IPR017853">
    <property type="entry name" value="GH"/>
</dbReference>
<dbReference type="InterPro" id="IPR044901">
    <property type="entry name" value="Trehalose_TreZ_E-set_sf"/>
</dbReference>
<dbReference type="InterPro" id="IPR013783">
    <property type="entry name" value="Ig-like_fold"/>
</dbReference>
<protein>
    <recommendedName>
        <fullName evidence="5 13">Malto-oligosyltrehalose trehalohydrolase</fullName>
        <shortName evidence="14">MTHase</shortName>
        <ecNumber evidence="4 13">3.2.1.141</ecNumber>
    </recommendedName>
    <alternativeName>
        <fullName evidence="11 14">4-alpha-D-((1-&gt;4)-alpha-D-glucano)trehalose trehalohydrolase</fullName>
    </alternativeName>
    <alternativeName>
        <fullName evidence="10 14">Maltooligosyl trehalose trehalohydrolase</fullName>
    </alternativeName>
</protein>
<organism evidence="16 17">
    <name type="scientific">Actinomycetospora endophytica</name>
    <dbReference type="NCBI Taxonomy" id="2291215"/>
    <lineage>
        <taxon>Bacteria</taxon>
        <taxon>Bacillati</taxon>
        <taxon>Actinomycetota</taxon>
        <taxon>Actinomycetes</taxon>
        <taxon>Pseudonocardiales</taxon>
        <taxon>Pseudonocardiaceae</taxon>
        <taxon>Actinomycetospora</taxon>
    </lineage>
</organism>
<dbReference type="Gene3D" id="3.20.20.80">
    <property type="entry name" value="Glycosidases"/>
    <property type="match status" value="1"/>
</dbReference>